<feature type="domain" description="B12-binding" evidence="6">
    <location>
        <begin position="12"/>
        <end position="155"/>
    </location>
</feature>
<dbReference type="InterPro" id="IPR006638">
    <property type="entry name" value="Elp3/MiaA/NifB-like_rSAM"/>
</dbReference>
<dbReference type="SFLD" id="SFLDG01123">
    <property type="entry name" value="methyltransferase_(Class_B)"/>
    <property type="match status" value="1"/>
</dbReference>
<proteinExistence type="predicted"/>
<evidence type="ECO:0000313" key="8">
    <source>
        <dbReference type="EMBL" id="CAA9342536.1"/>
    </source>
</evidence>
<dbReference type="PANTHER" id="PTHR43409">
    <property type="entry name" value="ANAEROBIC MAGNESIUM-PROTOPORPHYRIN IX MONOMETHYL ESTER CYCLASE-RELATED"/>
    <property type="match status" value="1"/>
</dbReference>
<dbReference type="SFLD" id="SFLDG01082">
    <property type="entry name" value="B12-binding_domain_containing"/>
    <property type="match status" value="1"/>
</dbReference>
<dbReference type="PROSITE" id="PS51918">
    <property type="entry name" value="RADICAL_SAM"/>
    <property type="match status" value="1"/>
</dbReference>
<evidence type="ECO:0000256" key="5">
    <source>
        <dbReference type="ARBA" id="ARBA00023014"/>
    </source>
</evidence>
<dbReference type="CDD" id="cd01335">
    <property type="entry name" value="Radical_SAM"/>
    <property type="match status" value="1"/>
</dbReference>
<dbReference type="SMART" id="SM00729">
    <property type="entry name" value="Elp3"/>
    <property type="match status" value="1"/>
</dbReference>
<dbReference type="InterPro" id="IPR051198">
    <property type="entry name" value="BchE-like"/>
</dbReference>
<protein>
    <submittedName>
        <fullName evidence="8">Tryptophanase</fullName>
        <ecNumber evidence="8">4.1.99.1</ecNumber>
    </submittedName>
</protein>
<keyword evidence="8" id="KW-0456">Lyase</keyword>
<dbReference type="GO" id="GO:0005829">
    <property type="term" value="C:cytosol"/>
    <property type="evidence" value="ECO:0007669"/>
    <property type="project" value="TreeGrafter"/>
</dbReference>
<dbReference type="SFLD" id="SFLDS00029">
    <property type="entry name" value="Radical_SAM"/>
    <property type="match status" value="1"/>
</dbReference>
<dbReference type="EC" id="4.1.99.1" evidence="8"/>
<dbReference type="GO" id="GO:0051539">
    <property type="term" value="F:4 iron, 4 sulfur cluster binding"/>
    <property type="evidence" value="ECO:0007669"/>
    <property type="project" value="UniProtKB-KW"/>
</dbReference>
<dbReference type="AlphaFoldDB" id="A0A6J4LXG9"/>
<keyword evidence="2" id="KW-0949">S-adenosyl-L-methionine</keyword>
<evidence type="ECO:0000259" key="6">
    <source>
        <dbReference type="PROSITE" id="PS51332"/>
    </source>
</evidence>
<reference evidence="8" key="1">
    <citation type="submission" date="2020-02" db="EMBL/GenBank/DDBJ databases">
        <authorList>
            <person name="Meier V. D."/>
        </authorList>
    </citation>
    <scope>NUCLEOTIDE SEQUENCE</scope>
    <source>
        <strain evidence="8">AVDCRST_MAG68</strain>
    </source>
</reference>
<keyword evidence="3" id="KW-0479">Metal-binding</keyword>
<keyword evidence="5" id="KW-0411">Iron-sulfur</keyword>
<dbReference type="EMBL" id="CADCTW010000146">
    <property type="protein sequence ID" value="CAA9342536.1"/>
    <property type="molecule type" value="Genomic_DNA"/>
</dbReference>
<evidence type="ECO:0000256" key="4">
    <source>
        <dbReference type="ARBA" id="ARBA00023004"/>
    </source>
</evidence>
<dbReference type="InterPro" id="IPR034466">
    <property type="entry name" value="Methyltransferase_Class_B"/>
</dbReference>
<evidence type="ECO:0000256" key="3">
    <source>
        <dbReference type="ARBA" id="ARBA00022723"/>
    </source>
</evidence>
<feature type="domain" description="Radical SAM core" evidence="7">
    <location>
        <begin position="195"/>
        <end position="413"/>
    </location>
</feature>
<dbReference type="SUPFAM" id="SSF102114">
    <property type="entry name" value="Radical SAM enzymes"/>
    <property type="match status" value="1"/>
</dbReference>
<comment type="cofactor">
    <cofactor evidence="1">
        <name>[4Fe-4S] cluster</name>
        <dbReference type="ChEBI" id="CHEBI:49883"/>
    </cofactor>
</comment>
<dbReference type="Pfam" id="PF04055">
    <property type="entry name" value="Radical_SAM"/>
    <property type="match status" value="1"/>
</dbReference>
<dbReference type="Gene3D" id="3.40.50.280">
    <property type="entry name" value="Cobalamin-binding domain"/>
    <property type="match status" value="1"/>
</dbReference>
<dbReference type="InterPro" id="IPR023404">
    <property type="entry name" value="rSAM_horseshoe"/>
</dbReference>
<evidence type="ECO:0000259" key="7">
    <source>
        <dbReference type="PROSITE" id="PS51918"/>
    </source>
</evidence>
<sequence>MSPPVGGADRRPLVTLVNTNRIRPQVGPIAFDYLHEPLVDAGFRVELLDLCPTDDWRAELARYATDARPDCWGVTLRNTDDCYFASREPFHELVREMIAGLRRAAPAPVVLGGVGFSVLPAPLLEHCGADFGIVCEGEASFPALVRALVDGLPYRDIPGLVFREGGTVRCNPPVFADLGAVPAHRRGLVDNPHYFSTGGMAGVETKRGCTRVCVYCVEPLAKGRKVRLRDPAHLADEVEALLEQGVDVFHVNDSEFNLDVRHAASFCRALLERGLSERVRWYAYGMPTPFPDELAALMVRAGCAGMNFGVDSGSERMLRVIRRTFRPHHVARAVETCRANGLPYMLELLVGFPGETAETVRESIGLMRQIDAELVSVTAGIRVYPGTELERMVRAEGVTPDNPNLHGAVEGNDDLLLPLYYLSAAIAPDPVAFIAECMGDDPRFFPINAATFNYNGNDLLAEAVAAGERGAYWSILSRLRGTGACRSAAPLSAAASV</sequence>
<dbReference type="InterPro" id="IPR006158">
    <property type="entry name" value="Cobalamin-bd"/>
</dbReference>
<dbReference type="PANTHER" id="PTHR43409:SF16">
    <property type="entry name" value="SLR0320 PROTEIN"/>
    <property type="match status" value="1"/>
</dbReference>
<dbReference type="GO" id="GO:0009034">
    <property type="term" value="F:tryptophanase activity"/>
    <property type="evidence" value="ECO:0007669"/>
    <property type="project" value="UniProtKB-EC"/>
</dbReference>
<accession>A0A6J4LXG9</accession>
<evidence type="ECO:0000256" key="2">
    <source>
        <dbReference type="ARBA" id="ARBA00022691"/>
    </source>
</evidence>
<dbReference type="GO" id="GO:0031419">
    <property type="term" value="F:cobalamin binding"/>
    <property type="evidence" value="ECO:0007669"/>
    <property type="project" value="InterPro"/>
</dbReference>
<dbReference type="PROSITE" id="PS51332">
    <property type="entry name" value="B12_BINDING"/>
    <property type="match status" value="1"/>
</dbReference>
<evidence type="ECO:0000256" key="1">
    <source>
        <dbReference type="ARBA" id="ARBA00001966"/>
    </source>
</evidence>
<dbReference type="GO" id="GO:0046872">
    <property type="term" value="F:metal ion binding"/>
    <property type="evidence" value="ECO:0007669"/>
    <property type="project" value="UniProtKB-KW"/>
</dbReference>
<dbReference type="InterPro" id="IPR058240">
    <property type="entry name" value="rSAM_sf"/>
</dbReference>
<keyword evidence="4" id="KW-0408">Iron</keyword>
<organism evidence="8">
    <name type="scientific">uncultured Gemmatimonadota bacterium</name>
    <dbReference type="NCBI Taxonomy" id="203437"/>
    <lineage>
        <taxon>Bacteria</taxon>
        <taxon>Pseudomonadati</taxon>
        <taxon>Gemmatimonadota</taxon>
        <taxon>environmental samples</taxon>
    </lineage>
</organism>
<dbReference type="InterPro" id="IPR007197">
    <property type="entry name" value="rSAM"/>
</dbReference>
<gene>
    <name evidence="8" type="ORF">AVDCRST_MAG68-3062</name>
</gene>
<name>A0A6J4LXG9_9BACT</name>
<dbReference type="Pfam" id="PF02310">
    <property type="entry name" value="B12-binding"/>
    <property type="match status" value="1"/>
</dbReference>
<dbReference type="Gene3D" id="3.80.30.20">
    <property type="entry name" value="tm_1862 like domain"/>
    <property type="match status" value="1"/>
</dbReference>